<sequence>MLVVGSLRPIAHAVLRATRQWRWQLHGSQLAAPGAYNYLNAGFMAFRAPAPAALLRAVDAQLDKMVGEARFHPTPSQNLLNDVLPLGGWLTVHYRWKANYRPQATNESLARWRVVHWQGLPKPWGSPIQFDQGRKQQGMAPPSMGEAWAAEHAELRRQCPAQ</sequence>
<dbReference type="SUPFAM" id="SSF53448">
    <property type="entry name" value="Nucleotide-diphospho-sugar transferases"/>
    <property type="match status" value="1"/>
</dbReference>
<dbReference type="PaxDb" id="2903-EOD31927"/>
<dbReference type="EnsemblProtists" id="EOD31927">
    <property type="protein sequence ID" value="EOD31927"/>
    <property type="gene ID" value="EMIHUDRAFT_442037"/>
</dbReference>
<dbReference type="InterPro" id="IPR029044">
    <property type="entry name" value="Nucleotide-diphossugar_trans"/>
</dbReference>
<evidence type="ECO:0000256" key="1">
    <source>
        <dbReference type="SAM" id="MobiDB-lite"/>
    </source>
</evidence>
<reference evidence="3" key="1">
    <citation type="journal article" date="2013" name="Nature">
        <title>Pan genome of the phytoplankton Emiliania underpins its global distribution.</title>
        <authorList>
            <person name="Read B.A."/>
            <person name="Kegel J."/>
            <person name="Klute M.J."/>
            <person name="Kuo A."/>
            <person name="Lefebvre S.C."/>
            <person name="Maumus F."/>
            <person name="Mayer C."/>
            <person name="Miller J."/>
            <person name="Monier A."/>
            <person name="Salamov A."/>
            <person name="Young J."/>
            <person name="Aguilar M."/>
            <person name="Claverie J.M."/>
            <person name="Frickenhaus S."/>
            <person name="Gonzalez K."/>
            <person name="Herman E.K."/>
            <person name="Lin Y.C."/>
            <person name="Napier J."/>
            <person name="Ogata H."/>
            <person name="Sarno A.F."/>
            <person name="Shmutz J."/>
            <person name="Schroeder D."/>
            <person name="de Vargas C."/>
            <person name="Verret F."/>
            <person name="von Dassow P."/>
            <person name="Valentin K."/>
            <person name="Van de Peer Y."/>
            <person name="Wheeler G."/>
            <person name="Dacks J.B."/>
            <person name="Delwiche C.F."/>
            <person name="Dyhrman S.T."/>
            <person name="Glockner G."/>
            <person name="John U."/>
            <person name="Richards T."/>
            <person name="Worden A.Z."/>
            <person name="Zhang X."/>
            <person name="Grigoriev I.V."/>
            <person name="Allen A.E."/>
            <person name="Bidle K."/>
            <person name="Borodovsky M."/>
            <person name="Bowler C."/>
            <person name="Brownlee C."/>
            <person name="Cock J.M."/>
            <person name="Elias M."/>
            <person name="Gladyshev V.N."/>
            <person name="Groth M."/>
            <person name="Guda C."/>
            <person name="Hadaegh A."/>
            <person name="Iglesias-Rodriguez M.D."/>
            <person name="Jenkins J."/>
            <person name="Jones B.M."/>
            <person name="Lawson T."/>
            <person name="Leese F."/>
            <person name="Lindquist E."/>
            <person name="Lobanov A."/>
            <person name="Lomsadze A."/>
            <person name="Malik S.B."/>
            <person name="Marsh M.E."/>
            <person name="Mackinder L."/>
            <person name="Mock T."/>
            <person name="Mueller-Roeber B."/>
            <person name="Pagarete A."/>
            <person name="Parker M."/>
            <person name="Probert I."/>
            <person name="Quesneville H."/>
            <person name="Raines C."/>
            <person name="Rensing S.A."/>
            <person name="Riano-Pachon D.M."/>
            <person name="Richier S."/>
            <person name="Rokitta S."/>
            <person name="Shiraiwa Y."/>
            <person name="Soanes D.M."/>
            <person name="van der Giezen M."/>
            <person name="Wahlund T.M."/>
            <person name="Williams B."/>
            <person name="Wilson W."/>
            <person name="Wolfe G."/>
            <person name="Wurch L.L."/>
        </authorList>
    </citation>
    <scope>NUCLEOTIDE SEQUENCE</scope>
</reference>
<evidence type="ECO:0000313" key="3">
    <source>
        <dbReference type="Proteomes" id="UP000013827"/>
    </source>
</evidence>
<keyword evidence="3" id="KW-1185">Reference proteome</keyword>
<dbReference type="Gene3D" id="3.90.550.10">
    <property type="entry name" value="Spore Coat Polysaccharide Biosynthesis Protein SpsA, Chain A"/>
    <property type="match status" value="1"/>
</dbReference>
<accession>A0A0D3K842</accession>
<dbReference type="GeneID" id="17277202"/>
<organism evidence="2 3">
    <name type="scientific">Emiliania huxleyi (strain CCMP1516)</name>
    <dbReference type="NCBI Taxonomy" id="280463"/>
    <lineage>
        <taxon>Eukaryota</taxon>
        <taxon>Haptista</taxon>
        <taxon>Haptophyta</taxon>
        <taxon>Prymnesiophyceae</taxon>
        <taxon>Isochrysidales</taxon>
        <taxon>Noelaerhabdaceae</taxon>
        <taxon>Emiliania</taxon>
    </lineage>
</organism>
<evidence type="ECO:0000313" key="2">
    <source>
        <dbReference type="EnsemblProtists" id="EOD31927"/>
    </source>
</evidence>
<dbReference type="Proteomes" id="UP000013827">
    <property type="component" value="Unassembled WGS sequence"/>
</dbReference>
<feature type="compositionally biased region" description="Basic and acidic residues" evidence="1">
    <location>
        <begin position="149"/>
        <end position="162"/>
    </location>
</feature>
<dbReference type="AlphaFoldDB" id="A0A0D3K842"/>
<dbReference type="HOGENOM" id="CLU_1638540_0_0_1"/>
<protein>
    <submittedName>
        <fullName evidence="2">Uncharacterized protein</fullName>
    </submittedName>
</protein>
<dbReference type="KEGG" id="ehx:EMIHUDRAFT_442037"/>
<dbReference type="RefSeq" id="XP_005784356.1">
    <property type="nucleotide sequence ID" value="XM_005784299.1"/>
</dbReference>
<reference evidence="2" key="2">
    <citation type="submission" date="2024-10" db="UniProtKB">
        <authorList>
            <consortium name="EnsemblProtists"/>
        </authorList>
    </citation>
    <scope>IDENTIFICATION</scope>
</reference>
<proteinExistence type="predicted"/>
<feature type="region of interest" description="Disordered" evidence="1">
    <location>
        <begin position="132"/>
        <end position="162"/>
    </location>
</feature>
<name>A0A0D3K842_EMIH1</name>